<dbReference type="Pfam" id="PF13411">
    <property type="entry name" value="MerR_1"/>
    <property type="match status" value="1"/>
</dbReference>
<dbReference type="PANTHER" id="PTHR30204:SF83">
    <property type="entry name" value="TRANSCRIPTIONAL REGULATOR, MERR FAMILY"/>
    <property type="match status" value="1"/>
</dbReference>
<dbReference type="EMBL" id="JBHMAG010000012">
    <property type="protein sequence ID" value="MFB9752666.1"/>
    <property type="molecule type" value="Genomic_DNA"/>
</dbReference>
<accession>A0ABV5VWR5</accession>
<evidence type="ECO:0000256" key="2">
    <source>
        <dbReference type="SAM" id="Coils"/>
    </source>
</evidence>
<dbReference type="SMART" id="SM00422">
    <property type="entry name" value="HTH_MERR"/>
    <property type="match status" value="1"/>
</dbReference>
<keyword evidence="2" id="KW-0175">Coiled coil</keyword>
<dbReference type="InterPro" id="IPR000551">
    <property type="entry name" value="MerR-type_HTH_dom"/>
</dbReference>
<evidence type="ECO:0000313" key="5">
    <source>
        <dbReference type="Proteomes" id="UP001589619"/>
    </source>
</evidence>
<evidence type="ECO:0000313" key="4">
    <source>
        <dbReference type="EMBL" id="MFB9752666.1"/>
    </source>
</evidence>
<reference evidence="4 5" key="1">
    <citation type="submission" date="2024-09" db="EMBL/GenBank/DDBJ databases">
        <authorList>
            <person name="Sun Q."/>
            <person name="Mori K."/>
        </authorList>
    </citation>
    <scope>NUCLEOTIDE SEQUENCE [LARGE SCALE GENOMIC DNA]</scope>
    <source>
        <strain evidence="4 5">JCM 12520</strain>
    </source>
</reference>
<organism evidence="4 5">
    <name type="scientific">Paenibacillus hodogayensis</name>
    <dbReference type="NCBI Taxonomy" id="279208"/>
    <lineage>
        <taxon>Bacteria</taxon>
        <taxon>Bacillati</taxon>
        <taxon>Bacillota</taxon>
        <taxon>Bacilli</taxon>
        <taxon>Bacillales</taxon>
        <taxon>Paenibacillaceae</taxon>
        <taxon>Paenibacillus</taxon>
    </lineage>
</organism>
<keyword evidence="5" id="KW-1185">Reference proteome</keyword>
<sequence>MYTIRQVAERTGFSPDTLRYYEKIRLVEPPPMRGAGGVRLYSEDDVRMLSSLHCLKKTGLSLDDIKEFIQEGRCFANHANLNDDDLHKVADRVQILAGHLEQMEQQRQELDTIIQRTKEKLDAYNAILQQADKSKP</sequence>
<feature type="domain" description="HTH merR-type" evidence="3">
    <location>
        <begin position="1"/>
        <end position="71"/>
    </location>
</feature>
<dbReference type="RefSeq" id="WP_344903607.1">
    <property type="nucleotide sequence ID" value="NZ_BAAAYO010000001.1"/>
</dbReference>
<dbReference type="InterPro" id="IPR009061">
    <property type="entry name" value="DNA-bd_dom_put_sf"/>
</dbReference>
<keyword evidence="1" id="KW-0238">DNA-binding</keyword>
<dbReference type="CDD" id="cd01109">
    <property type="entry name" value="HTH_YyaN"/>
    <property type="match status" value="1"/>
</dbReference>
<comment type="caution">
    <text evidence="4">The sequence shown here is derived from an EMBL/GenBank/DDBJ whole genome shotgun (WGS) entry which is preliminary data.</text>
</comment>
<dbReference type="Proteomes" id="UP001589619">
    <property type="component" value="Unassembled WGS sequence"/>
</dbReference>
<evidence type="ECO:0000259" key="3">
    <source>
        <dbReference type="PROSITE" id="PS50937"/>
    </source>
</evidence>
<dbReference type="SUPFAM" id="SSF46955">
    <property type="entry name" value="Putative DNA-binding domain"/>
    <property type="match status" value="1"/>
</dbReference>
<proteinExistence type="predicted"/>
<protein>
    <submittedName>
        <fullName evidence="4">MerR family transcriptional regulator</fullName>
    </submittedName>
</protein>
<feature type="coiled-coil region" evidence="2">
    <location>
        <begin position="96"/>
        <end position="134"/>
    </location>
</feature>
<dbReference type="InterPro" id="IPR047057">
    <property type="entry name" value="MerR_fam"/>
</dbReference>
<gene>
    <name evidence="4" type="ORF">ACFFNY_13950</name>
</gene>
<name>A0ABV5VWR5_9BACL</name>
<dbReference type="Gene3D" id="1.10.1660.10">
    <property type="match status" value="1"/>
</dbReference>
<dbReference type="PANTHER" id="PTHR30204">
    <property type="entry name" value="REDOX-CYCLING DRUG-SENSING TRANSCRIPTIONAL ACTIVATOR SOXR"/>
    <property type="match status" value="1"/>
</dbReference>
<dbReference type="PROSITE" id="PS50937">
    <property type="entry name" value="HTH_MERR_2"/>
    <property type="match status" value="1"/>
</dbReference>
<evidence type="ECO:0000256" key="1">
    <source>
        <dbReference type="ARBA" id="ARBA00023125"/>
    </source>
</evidence>